<dbReference type="GO" id="GO:0006338">
    <property type="term" value="P:chromatin remodeling"/>
    <property type="evidence" value="ECO:0007669"/>
    <property type="project" value="TreeGrafter"/>
</dbReference>
<dbReference type="InterPro" id="IPR031120">
    <property type="entry name" value="HIR1-like"/>
</dbReference>
<evidence type="ECO:0000313" key="2">
    <source>
        <dbReference type="Ensembl" id="ENSPMGP00000022133.1"/>
    </source>
</evidence>
<dbReference type="Proteomes" id="UP000261520">
    <property type="component" value="Unplaced"/>
</dbReference>
<dbReference type="PANTHER" id="PTHR13831">
    <property type="entry name" value="MEMBER OF THE HIR1 FAMILY OF WD-REPEAT PROTEINS"/>
    <property type="match status" value="1"/>
</dbReference>
<dbReference type="GO" id="GO:0031491">
    <property type="term" value="F:nucleosome binding"/>
    <property type="evidence" value="ECO:0007669"/>
    <property type="project" value="TreeGrafter"/>
</dbReference>
<organism evidence="2 3">
    <name type="scientific">Periophthalmus magnuspinnatus</name>
    <dbReference type="NCBI Taxonomy" id="409849"/>
    <lineage>
        <taxon>Eukaryota</taxon>
        <taxon>Metazoa</taxon>
        <taxon>Chordata</taxon>
        <taxon>Craniata</taxon>
        <taxon>Vertebrata</taxon>
        <taxon>Euteleostomi</taxon>
        <taxon>Actinopterygii</taxon>
        <taxon>Neopterygii</taxon>
        <taxon>Teleostei</taxon>
        <taxon>Neoteleostei</taxon>
        <taxon>Acanthomorphata</taxon>
        <taxon>Gobiaria</taxon>
        <taxon>Gobiiformes</taxon>
        <taxon>Gobioidei</taxon>
        <taxon>Gobiidae</taxon>
        <taxon>Oxudercinae</taxon>
        <taxon>Periophthalmus</taxon>
    </lineage>
</organism>
<evidence type="ECO:0000256" key="1">
    <source>
        <dbReference type="SAM" id="MobiDB-lite"/>
    </source>
</evidence>
<reference evidence="2" key="2">
    <citation type="submission" date="2025-09" db="UniProtKB">
        <authorList>
            <consortium name="Ensembl"/>
        </authorList>
    </citation>
    <scope>IDENTIFICATION</scope>
</reference>
<feature type="region of interest" description="Disordered" evidence="1">
    <location>
        <begin position="27"/>
        <end position="75"/>
    </location>
</feature>
<keyword evidence="3" id="KW-1185">Reference proteome</keyword>
<dbReference type="GO" id="GO:0000417">
    <property type="term" value="C:HIR complex"/>
    <property type="evidence" value="ECO:0007669"/>
    <property type="project" value="TreeGrafter"/>
</dbReference>
<dbReference type="AlphaFoldDB" id="A0A3B4AYD5"/>
<dbReference type="STRING" id="409849.ENSPMGP00000022133"/>
<name>A0A3B4AYD5_9GOBI</name>
<evidence type="ECO:0008006" key="4">
    <source>
        <dbReference type="Google" id="ProtNLM"/>
    </source>
</evidence>
<sequence length="75" mass="8111">MKLLKPSWVSHNGKPIFSVDIHPDGTKFATGGQGEAEVGGFGEGDDLEHGSCPQRRRREERECPQDALPDGQPPG</sequence>
<feature type="compositionally biased region" description="Gly residues" evidence="1">
    <location>
        <begin position="31"/>
        <end position="42"/>
    </location>
</feature>
<dbReference type="GO" id="GO:0006351">
    <property type="term" value="P:DNA-templated transcription"/>
    <property type="evidence" value="ECO:0007669"/>
    <property type="project" value="InterPro"/>
</dbReference>
<dbReference type="Ensembl" id="ENSPMGT00000023575.1">
    <property type="protein sequence ID" value="ENSPMGP00000022133.1"/>
    <property type="gene ID" value="ENSPMGG00000017918.1"/>
</dbReference>
<dbReference type="GO" id="GO:0000785">
    <property type="term" value="C:chromatin"/>
    <property type="evidence" value="ECO:0007669"/>
    <property type="project" value="TreeGrafter"/>
</dbReference>
<dbReference type="PANTHER" id="PTHR13831:SF0">
    <property type="entry name" value="PROTEIN HIRA"/>
    <property type="match status" value="1"/>
</dbReference>
<proteinExistence type="predicted"/>
<accession>A0A3B4AYD5</accession>
<dbReference type="GO" id="GO:0005634">
    <property type="term" value="C:nucleus"/>
    <property type="evidence" value="ECO:0007669"/>
    <property type="project" value="InterPro"/>
</dbReference>
<evidence type="ECO:0000313" key="3">
    <source>
        <dbReference type="Proteomes" id="UP000261520"/>
    </source>
</evidence>
<reference evidence="2" key="1">
    <citation type="submission" date="2025-08" db="UniProtKB">
        <authorList>
            <consortium name="Ensembl"/>
        </authorList>
    </citation>
    <scope>IDENTIFICATION</scope>
</reference>
<protein>
    <recommendedName>
        <fullName evidence="4">Protein HIRA</fullName>
    </recommendedName>
</protein>